<feature type="region of interest" description="Disordered" evidence="1">
    <location>
        <begin position="204"/>
        <end position="324"/>
    </location>
</feature>
<organism evidence="3 4">
    <name type="scientific">Amycolatopsis minnesotensis</name>
    <dbReference type="NCBI Taxonomy" id="337894"/>
    <lineage>
        <taxon>Bacteria</taxon>
        <taxon>Bacillati</taxon>
        <taxon>Actinomycetota</taxon>
        <taxon>Actinomycetes</taxon>
        <taxon>Pseudonocardiales</taxon>
        <taxon>Pseudonocardiaceae</taxon>
        <taxon>Amycolatopsis</taxon>
    </lineage>
</organism>
<evidence type="ECO:0000256" key="1">
    <source>
        <dbReference type="SAM" id="MobiDB-lite"/>
    </source>
</evidence>
<dbReference type="RefSeq" id="WP_344414739.1">
    <property type="nucleotide sequence ID" value="NZ_BAAANN010000004.1"/>
</dbReference>
<keyword evidence="2" id="KW-0812">Transmembrane</keyword>
<gene>
    <name evidence="3" type="ORF">GCM10009754_14160</name>
</gene>
<name>A0ABP5BK80_9PSEU</name>
<comment type="caution">
    <text evidence="3">The sequence shown here is derived from an EMBL/GenBank/DDBJ whole genome shotgun (WGS) entry which is preliminary data.</text>
</comment>
<feature type="compositionally biased region" description="Pro residues" evidence="1">
    <location>
        <begin position="91"/>
        <end position="105"/>
    </location>
</feature>
<feature type="compositionally biased region" description="Low complexity" evidence="1">
    <location>
        <begin position="68"/>
        <end position="81"/>
    </location>
</feature>
<evidence type="ECO:0000313" key="3">
    <source>
        <dbReference type="EMBL" id="GAA1947209.1"/>
    </source>
</evidence>
<keyword evidence="2" id="KW-0472">Membrane</keyword>
<keyword evidence="2" id="KW-1133">Transmembrane helix</keyword>
<feature type="compositionally biased region" description="Polar residues" evidence="1">
    <location>
        <begin position="226"/>
        <end position="238"/>
    </location>
</feature>
<accession>A0ABP5BK80</accession>
<dbReference type="EMBL" id="BAAANN010000004">
    <property type="protein sequence ID" value="GAA1947209.1"/>
    <property type="molecule type" value="Genomic_DNA"/>
</dbReference>
<protein>
    <submittedName>
        <fullName evidence="3">Uncharacterized protein</fullName>
    </submittedName>
</protein>
<sequence>MNGGAHSTDHPPSHAGRHRRGGTGTWTPAVPPPQQVPRRHRRAAPEFADPPASGSLPLISQIMEEGTSRGSTSGFLSSTGSLPVPRTASPEPAPTPEPAPLPPPGQADEPTGTANPLVAPGPPARTRVTLTPPKRRRDDDDEARVYALPPADGLGTFDLGSVPASVTPPRTWRKAAWFAAVSSGGVVVSLLFAGSYLMGKPEDSRAMPNWPGMQGQPTLDGETFSGPASDTPPTTRGETSQRETSDTTLADSLTTRPNDQPGPTEGFSTEPTTTGTSGGTFVPPAPPATPPKPKKPGPSDPTWSQDEPMYVTPPVNDPGTLKSISQKYLDEVTENPGKAHGLTTGGLKDEGASGLKKKYADVAYFEVEHVQVHQYDGKGVTVCTVKTVHSDGTETTEQKKLTFDDGAKISDDGK</sequence>
<dbReference type="Proteomes" id="UP001501116">
    <property type="component" value="Unassembled WGS sequence"/>
</dbReference>
<feature type="transmembrane region" description="Helical" evidence="2">
    <location>
        <begin position="175"/>
        <end position="197"/>
    </location>
</feature>
<feature type="compositionally biased region" description="Pro residues" evidence="1">
    <location>
        <begin position="283"/>
        <end position="299"/>
    </location>
</feature>
<reference evidence="4" key="1">
    <citation type="journal article" date="2019" name="Int. J. Syst. Evol. Microbiol.">
        <title>The Global Catalogue of Microorganisms (GCM) 10K type strain sequencing project: providing services to taxonomists for standard genome sequencing and annotation.</title>
        <authorList>
            <consortium name="The Broad Institute Genomics Platform"/>
            <consortium name="The Broad Institute Genome Sequencing Center for Infectious Disease"/>
            <person name="Wu L."/>
            <person name="Ma J."/>
        </authorList>
    </citation>
    <scope>NUCLEOTIDE SEQUENCE [LARGE SCALE GENOMIC DNA]</scope>
    <source>
        <strain evidence="4">JCM 14545</strain>
    </source>
</reference>
<feature type="region of interest" description="Disordered" evidence="1">
    <location>
        <begin position="1"/>
        <end position="160"/>
    </location>
</feature>
<evidence type="ECO:0000256" key="2">
    <source>
        <dbReference type="SAM" id="Phobius"/>
    </source>
</evidence>
<proteinExistence type="predicted"/>
<keyword evidence="4" id="KW-1185">Reference proteome</keyword>
<feature type="compositionally biased region" description="Low complexity" evidence="1">
    <location>
        <begin position="246"/>
        <end position="282"/>
    </location>
</feature>
<evidence type="ECO:0000313" key="4">
    <source>
        <dbReference type="Proteomes" id="UP001501116"/>
    </source>
</evidence>